<feature type="domain" description="CoA carboxyltransferase N-terminal" evidence="1">
    <location>
        <begin position="22"/>
        <end position="277"/>
    </location>
</feature>
<dbReference type="FunFam" id="3.90.226.10:FF:000021">
    <property type="entry name" value="Acetyl-CoA carboxylase carboxyltransferase subunit"/>
    <property type="match status" value="1"/>
</dbReference>
<dbReference type="EC" id="6.4.1.5" evidence="3"/>
<proteinExistence type="predicted"/>
<dbReference type="Gene3D" id="3.90.226.10">
    <property type="entry name" value="2-enoyl-CoA Hydratase, Chain A, domain 1"/>
    <property type="match status" value="2"/>
</dbReference>
<evidence type="ECO:0000259" key="2">
    <source>
        <dbReference type="PROSITE" id="PS50989"/>
    </source>
</evidence>
<comment type="caution">
    <text evidence="3">The sequence shown here is derived from an EMBL/GenBank/DDBJ whole genome shotgun (WGS) entry which is preliminary data.</text>
</comment>
<dbReference type="AlphaFoldDB" id="A0A840ME22"/>
<name>A0A840ME22_9PROT</name>
<dbReference type="InterPro" id="IPR011763">
    <property type="entry name" value="COA_CT_C"/>
</dbReference>
<accession>A0A840ME22</accession>
<dbReference type="FunFam" id="3.90.226.10:FF:000046">
    <property type="entry name" value="Geranyl-CoA carboxylase beta subunit"/>
    <property type="match status" value="1"/>
</dbReference>
<reference evidence="3 4" key="1">
    <citation type="submission" date="2020-08" db="EMBL/GenBank/DDBJ databases">
        <title>Genomic Encyclopedia of Type Strains, Phase IV (KMG-IV): sequencing the most valuable type-strain genomes for metagenomic binning, comparative biology and taxonomic classification.</title>
        <authorList>
            <person name="Goeker M."/>
        </authorList>
    </citation>
    <scope>NUCLEOTIDE SEQUENCE [LARGE SCALE GENOMIC DNA]</scope>
    <source>
        <strain evidence="3 4">DSM 27165</strain>
    </source>
</reference>
<dbReference type="PROSITE" id="PS50989">
    <property type="entry name" value="COA_CT_CTER"/>
    <property type="match status" value="1"/>
</dbReference>
<keyword evidence="4" id="KW-1185">Reference proteome</keyword>
<dbReference type="InterPro" id="IPR029045">
    <property type="entry name" value="ClpP/crotonase-like_dom_sf"/>
</dbReference>
<dbReference type="RefSeq" id="WP_184033889.1">
    <property type="nucleotide sequence ID" value="NZ_JACHHY010000001.1"/>
</dbReference>
<evidence type="ECO:0000313" key="4">
    <source>
        <dbReference type="Proteomes" id="UP000575898"/>
    </source>
</evidence>
<protein>
    <submittedName>
        <fullName evidence="3">Geranyl-CoA carboxylase beta subunit</fullName>
        <ecNumber evidence="3">6.4.1.5</ecNumber>
    </submittedName>
</protein>
<organism evidence="3 4">
    <name type="scientific">Chitinivorax tropicus</name>
    <dbReference type="NCBI Taxonomy" id="714531"/>
    <lineage>
        <taxon>Bacteria</taxon>
        <taxon>Pseudomonadati</taxon>
        <taxon>Pseudomonadota</taxon>
        <taxon>Betaproteobacteria</taxon>
        <taxon>Chitinivorax</taxon>
    </lineage>
</organism>
<evidence type="ECO:0000259" key="1">
    <source>
        <dbReference type="PROSITE" id="PS50980"/>
    </source>
</evidence>
<evidence type="ECO:0000313" key="3">
    <source>
        <dbReference type="EMBL" id="MBB5016928.1"/>
    </source>
</evidence>
<dbReference type="EMBL" id="JACHHY010000001">
    <property type="protein sequence ID" value="MBB5016928.1"/>
    <property type="molecule type" value="Genomic_DNA"/>
</dbReference>
<dbReference type="Pfam" id="PF01039">
    <property type="entry name" value="Carboxyl_trans"/>
    <property type="match status" value="1"/>
</dbReference>
<dbReference type="Proteomes" id="UP000575898">
    <property type="component" value="Unassembled WGS sequence"/>
</dbReference>
<dbReference type="PROSITE" id="PS50980">
    <property type="entry name" value="COA_CT_NTER"/>
    <property type="match status" value="1"/>
</dbReference>
<feature type="domain" description="CoA carboxyltransferase C-terminal" evidence="2">
    <location>
        <begin position="280"/>
        <end position="528"/>
    </location>
</feature>
<dbReference type="InterPro" id="IPR034733">
    <property type="entry name" value="AcCoA_carboxyl_beta"/>
</dbReference>
<dbReference type="InterPro" id="IPR011762">
    <property type="entry name" value="COA_CT_N"/>
</dbReference>
<gene>
    <name evidence="3" type="ORF">HNQ59_000190</name>
</gene>
<dbReference type="GO" id="GO:0047925">
    <property type="term" value="F:geranoyl-CoA carboxylase activity"/>
    <property type="evidence" value="ECO:0007669"/>
    <property type="project" value="UniProtKB-EC"/>
</dbReference>
<dbReference type="SUPFAM" id="SSF52096">
    <property type="entry name" value="ClpP/crotonase"/>
    <property type="match status" value="2"/>
</dbReference>
<dbReference type="PANTHER" id="PTHR22855:SF46">
    <property type="entry name" value="METHYLCROTONOYL-COA CARBOXYLASE"/>
    <property type="match status" value="1"/>
</dbReference>
<dbReference type="InterPro" id="IPR045190">
    <property type="entry name" value="MCCB/AccD1-like"/>
</dbReference>
<dbReference type="PANTHER" id="PTHR22855">
    <property type="entry name" value="ACETYL, PROPIONYL, PYRUVATE, AND GLUTACONYL CARBOXYLASE-RELATED"/>
    <property type="match status" value="1"/>
</dbReference>
<sequence length="536" mass="57099">MSVIQSQIDTSGPAFAANRAAMQGMLDQLQAIRERQGRLVQAEKPRFDQRGQLLPPERVQRLLDPGSPFIELMGLAGYQMHDDKDGTEAGGGIIAGIGYVSGVRCLVYANNSAIKGGTISPAGLRKTLRLQQIALENALPMIMLTESGGANLHHAADVFVEGARAFANQARLSAAGIPQISVVHGNATAGGAYQPGLSDYVIVVRQRAKLFLAGPPLLLAATGEVATDEELGGAEMHAGLAGTAEYLAEDDADAIRYVRQLMAHLGWSAAESGHPHYHEPRYDPSELLGLVPADPKEPYDVRDVIARLVDDSEFLDFKSVFDQQTVCGWAALAGHRIGIIGNNGPITPQGAAKAAQFIQLCDQTGRPLLFLHNTTGFMVGKEAEQGGVIKHGAKLLQAVANAHVPKLSLVIGGSYGAGNYAMCGRGLDPRFIFAWPNSRTAVMGGVQAGKVLRIVAEQKQRRAGITPDPASLDALEQTTAQGLEAQSTALYGTARLWDDGLIDPRDSRTLLMLLLDLIATAGKRPLHPNHFGVARF</sequence>
<keyword evidence="3" id="KW-0436">Ligase</keyword>